<keyword evidence="3" id="KW-1185">Reference proteome</keyword>
<gene>
    <name evidence="2" type="ORF">GPUH_LOCUS3062</name>
</gene>
<reference evidence="4" key="1">
    <citation type="submission" date="2016-06" db="UniProtKB">
        <authorList>
            <consortium name="WormBaseParasite"/>
        </authorList>
    </citation>
    <scope>IDENTIFICATION</scope>
</reference>
<dbReference type="Proteomes" id="UP000271098">
    <property type="component" value="Unassembled WGS sequence"/>
</dbReference>
<organism evidence="4">
    <name type="scientific">Gongylonema pulchrum</name>
    <dbReference type="NCBI Taxonomy" id="637853"/>
    <lineage>
        <taxon>Eukaryota</taxon>
        <taxon>Metazoa</taxon>
        <taxon>Ecdysozoa</taxon>
        <taxon>Nematoda</taxon>
        <taxon>Chromadorea</taxon>
        <taxon>Rhabditida</taxon>
        <taxon>Spirurina</taxon>
        <taxon>Spiruromorpha</taxon>
        <taxon>Spiruroidea</taxon>
        <taxon>Gongylonematidae</taxon>
        <taxon>Gongylonema</taxon>
    </lineage>
</organism>
<dbReference type="Pfam" id="PF12719">
    <property type="entry name" value="Cnd3"/>
    <property type="match status" value="1"/>
</dbReference>
<reference evidence="2 3" key="2">
    <citation type="submission" date="2018-11" db="EMBL/GenBank/DDBJ databases">
        <authorList>
            <consortium name="Pathogen Informatics"/>
        </authorList>
    </citation>
    <scope>NUCLEOTIDE SEQUENCE [LARGE SCALE GENOMIC DNA]</scope>
</reference>
<evidence type="ECO:0000313" key="3">
    <source>
        <dbReference type="Proteomes" id="UP000271098"/>
    </source>
</evidence>
<dbReference type="AlphaFoldDB" id="A0A183D2W8"/>
<evidence type="ECO:0000259" key="1">
    <source>
        <dbReference type="Pfam" id="PF12719"/>
    </source>
</evidence>
<proteinExistence type="predicted"/>
<sequence>MKDPHPQIWPELCEMIGVGVQIDATTASNRIYLLRSALEVDAPSCIKEIALKAIAGCIATYTCEATARMVYSEIDNNRMKTNALLKLFEEYVTDTDDKLCTAAVSGICRMLNQGLHMFPSALCCCLLRYFDQACPPRAYAKLKNFFDLYPTSDE</sequence>
<protein>
    <submittedName>
        <fullName evidence="4">Cnd3 domain-containing protein</fullName>
    </submittedName>
</protein>
<feature type="domain" description="Nuclear condensin complex subunit 3 C-terminal" evidence="1">
    <location>
        <begin position="22"/>
        <end position="152"/>
    </location>
</feature>
<name>A0A183D2W8_9BILA</name>
<accession>A0A183D2W8</accession>
<dbReference type="EMBL" id="UYRT01004977">
    <property type="protein sequence ID" value="VDK37651.1"/>
    <property type="molecule type" value="Genomic_DNA"/>
</dbReference>
<evidence type="ECO:0000313" key="2">
    <source>
        <dbReference type="EMBL" id="VDK37651.1"/>
    </source>
</evidence>
<dbReference type="InterPro" id="IPR025977">
    <property type="entry name" value="Cnd3_C"/>
</dbReference>
<dbReference type="WBParaSite" id="GPUH_0000306401-mRNA-1">
    <property type="protein sequence ID" value="GPUH_0000306401-mRNA-1"/>
    <property type="gene ID" value="GPUH_0000306401"/>
</dbReference>
<evidence type="ECO:0000313" key="4">
    <source>
        <dbReference type="WBParaSite" id="GPUH_0000306401-mRNA-1"/>
    </source>
</evidence>